<evidence type="ECO:0000313" key="8">
    <source>
        <dbReference type="EMBL" id="HIR61986.1"/>
    </source>
</evidence>
<comment type="subcellular location">
    <subcellularLocation>
        <location evidence="6">Cytoplasm</location>
    </subcellularLocation>
</comment>
<dbReference type="AlphaFoldDB" id="A0A9D1J5M8"/>
<protein>
    <recommendedName>
        <fullName evidence="6">DNA replication and repair protein RecF</fullName>
    </recommendedName>
</protein>
<keyword evidence="6" id="KW-0234">DNA repair</keyword>
<dbReference type="GO" id="GO:0005737">
    <property type="term" value="C:cytoplasm"/>
    <property type="evidence" value="ECO:0007669"/>
    <property type="project" value="UniProtKB-SubCell"/>
</dbReference>
<keyword evidence="4 6" id="KW-0067">ATP-binding</keyword>
<keyword evidence="6" id="KW-0742">SOS response</keyword>
<dbReference type="HAMAP" id="MF_00365">
    <property type="entry name" value="RecF"/>
    <property type="match status" value="1"/>
</dbReference>
<dbReference type="InterPro" id="IPR003395">
    <property type="entry name" value="RecF/RecN/SMC_N"/>
</dbReference>
<evidence type="ECO:0000256" key="2">
    <source>
        <dbReference type="ARBA" id="ARBA00022705"/>
    </source>
</evidence>
<keyword evidence="5 6" id="KW-0238">DNA-binding</keyword>
<dbReference type="PANTHER" id="PTHR32182:SF0">
    <property type="entry name" value="DNA REPLICATION AND REPAIR PROTEIN RECF"/>
    <property type="match status" value="1"/>
</dbReference>
<evidence type="ECO:0000256" key="1">
    <source>
        <dbReference type="ARBA" id="ARBA00022490"/>
    </source>
</evidence>
<comment type="function">
    <text evidence="6">The RecF protein is involved in DNA metabolism; it is required for DNA replication and normal SOS inducibility. RecF binds preferentially to single-stranded, linear DNA. It also seems to bind ATP.</text>
</comment>
<dbReference type="EMBL" id="DVHI01000010">
    <property type="protein sequence ID" value="HIR61986.1"/>
    <property type="molecule type" value="Genomic_DNA"/>
</dbReference>
<dbReference type="PANTHER" id="PTHR32182">
    <property type="entry name" value="DNA REPLICATION AND REPAIR PROTEIN RECF"/>
    <property type="match status" value="1"/>
</dbReference>
<evidence type="ECO:0000256" key="5">
    <source>
        <dbReference type="ARBA" id="ARBA00023125"/>
    </source>
</evidence>
<feature type="domain" description="RecF/RecN/SMC N-terminal" evidence="7">
    <location>
        <begin position="2"/>
        <end position="339"/>
    </location>
</feature>
<proteinExistence type="inferred from homology"/>
<comment type="caution">
    <text evidence="8">The sequence shown here is derived from an EMBL/GenBank/DDBJ whole genome shotgun (WGS) entry which is preliminary data.</text>
</comment>
<keyword evidence="6" id="KW-0227">DNA damage</keyword>
<dbReference type="InterPro" id="IPR042174">
    <property type="entry name" value="RecF_2"/>
</dbReference>
<dbReference type="GO" id="GO:0006302">
    <property type="term" value="P:double-strand break repair"/>
    <property type="evidence" value="ECO:0007669"/>
    <property type="project" value="TreeGrafter"/>
</dbReference>
<dbReference type="InterPro" id="IPR027417">
    <property type="entry name" value="P-loop_NTPase"/>
</dbReference>
<dbReference type="GO" id="GO:0006260">
    <property type="term" value="P:DNA replication"/>
    <property type="evidence" value="ECO:0007669"/>
    <property type="project" value="UniProtKB-UniRule"/>
</dbReference>
<name>A0A9D1J5M8_9BACT</name>
<reference evidence="8" key="1">
    <citation type="submission" date="2020-10" db="EMBL/GenBank/DDBJ databases">
        <authorList>
            <person name="Gilroy R."/>
        </authorList>
    </citation>
    <scope>NUCLEOTIDE SEQUENCE</scope>
    <source>
        <strain evidence="8">ChiHjej13B12-12457</strain>
    </source>
</reference>
<gene>
    <name evidence="6 8" type="primary">recF</name>
    <name evidence="8" type="ORF">IAC94_00475</name>
</gene>
<evidence type="ECO:0000313" key="9">
    <source>
        <dbReference type="Proteomes" id="UP000886744"/>
    </source>
</evidence>
<evidence type="ECO:0000256" key="3">
    <source>
        <dbReference type="ARBA" id="ARBA00022741"/>
    </source>
</evidence>
<dbReference type="Pfam" id="PF02463">
    <property type="entry name" value="SMC_N"/>
    <property type="match status" value="1"/>
</dbReference>
<accession>A0A9D1J5M8</accession>
<organism evidence="8 9">
    <name type="scientific">Candidatus Coprenecus avistercoris</name>
    <dbReference type="NCBI Taxonomy" id="2840730"/>
    <lineage>
        <taxon>Bacteria</taxon>
        <taxon>Pseudomonadati</taxon>
        <taxon>Bacteroidota</taxon>
        <taxon>Bacteroidia</taxon>
        <taxon>Bacteroidales</taxon>
        <taxon>Rikenellaceae</taxon>
        <taxon>Rikenellaceae incertae sedis</taxon>
        <taxon>Candidatus Coprenecus</taxon>
    </lineage>
</organism>
<dbReference type="SUPFAM" id="SSF52540">
    <property type="entry name" value="P-loop containing nucleoside triphosphate hydrolases"/>
    <property type="match status" value="1"/>
</dbReference>
<dbReference type="InterPro" id="IPR001238">
    <property type="entry name" value="DNA-binding_RecF"/>
</dbReference>
<dbReference type="GO" id="GO:0003697">
    <property type="term" value="F:single-stranded DNA binding"/>
    <property type="evidence" value="ECO:0007669"/>
    <property type="project" value="UniProtKB-UniRule"/>
</dbReference>
<dbReference type="NCBIfam" id="TIGR00611">
    <property type="entry name" value="recf"/>
    <property type="match status" value="1"/>
</dbReference>
<evidence type="ECO:0000259" key="7">
    <source>
        <dbReference type="Pfam" id="PF02463"/>
    </source>
</evidence>
<dbReference type="GO" id="GO:0000731">
    <property type="term" value="P:DNA synthesis involved in DNA repair"/>
    <property type="evidence" value="ECO:0007669"/>
    <property type="project" value="TreeGrafter"/>
</dbReference>
<dbReference type="GO" id="GO:0005524">
    <property type="term" value="F:ATP binding"/>
    <property type="evidence" value="ECO:0007669"/>
    <property type="project" value="UniProtKB-UniRule"/>
</dbReference>
<feature type="binding site" evidence="6">
    <location>
        <begin position="30"/>
        <end position="37"/>
    </location>
    <ligand>
        <name>ATP</name>
        <dbReference type="ChEBI" id="CHEBI:30616"/>
    </ligand>
</feature>
<keyword evidence="1 6" id="KW-0963">Cytoplasm</keyword>
<evidence type="ECO:0000256" key="6">
    <source>
        <dbReference type="HAMAP-Rule" id="MF_00365"/>
    </source>
</evidence>
<keyword evidence="2 6" id="KW-0235">DNA replication</keyword>
<dbReference type="Gene3D" id="3.40.50.300">
    <property type="entry name" value="P-loop containing nucleotide triphosphate hydrolases"/>
    <property type="match status" value="1"/>
</dbReference>
<reference evidence="8" key="2">
    <citation type="journal article" date="2021" name="PeerJ">
        <title>Extensive microbial diversity within the chicken gut microbiome revealed by metagenomics and culture.</title>
        <authorList>
            <person name="Gilroy R."/>
            <person name="Ravi A."/>
            <person name="Getino M."/>
            <person name="Pursley I."/>
            <person name="Horton D.L."/>
            <person name="Alikhan N.F."/>
            <person name="Baker D."/>
            <person name="Gharbi K."/>
            <person name="Hall N."/>
            <person name="Watson M."/>
            <person name="Adriaenssens E.M."/>
            <person name="Foster-Nyarko E."/>
            <person name="Jarju S."/>
            <person name="Secka A."/>
            <person name="Antonio M."/>
            <person name="Oren A."/>
            <person name="Chaudhuri R.R."/>
            <person name="La Ragione R."/>
            <person name="Hildebrand F."/>
            <person name="Pallen M.J."/>
        </authorList>
    </citation>
    <scope>NUCLEOTIDE SEQUENCE</scope>
    <source>
        <strain evidence="8">ChiHjej13B12-12457</strain>
    </source>
</reference>
<evidence type="ECO:0000256" key="4">
    <source>
        <dbReference type="ARBA" id="ARBA00022840"/>
    </source>
</evidence>
<keyword evidence="3 6" id="KW-0547">Nucleotide-binding</keyword>
<dbReference type="GO" id="GO:0009432">
    <property type="term" value="P:SOS response"/>
    <property type="evidence" value="ECO:0007669"/>
    <property type="project" value="UniProtKB-UniRule"/>
</dbReference>
<dbReference type="Proteomes" id="UP000886744">
    <property type="component" value="Unassembled WGS sequence"/>
</dbReference>
<dbReference type="Gene3D" id="1.20.1050.90">
    <property type="entry name" value="RecF/RecN/SMC, N-terminal domain"/>
    <property type="match status" value="1"/>
</dbReference>
<sequence length="370" mass="41537">MFLRRIIVQNFKNIGSADISFSPKINCICGNNGEGKTNLLDAVHYLSMTKSFLSVNDRYTYTYGKDEAVLHGTFQDGDREEDIAVSVRSDGAKTVRRNGKAYKRLSEHIGRIPVVMTAPPDISLIHDSGEERRRFLNMMISQMDREYLRSVSAYNSLLKQRNAALRQEGTPDLFLETISERMYAPAAYIHARRRDAAEQLAARAAEYYGFISGGRENIGIRYRSDLEKAGLQELLEASLQKDRALGYTTAGVQRDDLEFSMDGHPLRKCASQGQQKSFIIALKMAQYSVMCSGKKDRPVLLFDDLFDKLDSGRVASLIRMVVEGDFGQIFITDTDEERLRRIVGGITDQGRFFNVSAGVITEIDSQSCSG</sequence>
<comment type="similarity">
    <text evidence="6">Belongs to the RecF family.</text>
</comment>